<dbReference type="VEuPathDB" id="TriTrypDB:LdBPK_190890.1"/>
<proteinExistence type="predicted"/>
<dbReference type="PROSITE" id="PS50245">
    <property type="entry name" value="CAP_GLY_2"/>
    <property type="match status" value="1"/>
</dbReference>
<feature type="region of interest" description="Disordered" evidence="2">
    <location>
        <begin position="1017"/>
        <end position="1039"/>
    </location>
</feature>
<dbReference type="VEuPathDB" id="TriTrypDB:LDHU3_19.1100"/>
<dbReference type="PANTHER" id="PTHR18916">
    <property type="entry name" value="DYNACTIN 1-RELATED MICROTUBULE-BINDING"/>
    <property type="match status" value="1"/>
</dbReference>
<feature type="coiled-coil region" evidence="1">
    <location>
        <begin position="99"/>
        <end position="423"/>
    </location>
</feature>
<feature type="compositionally biased region" description="Basic and acidic residues" evidence="2">
    <location>
        <begin position="810"/>
        <end position="822"/>
    </location>
</feature>
<dbReference type="Gene3D" id="2.30.30.190">
    <property type="entry name" value="CAP Gly-rich-like domain"/>
    <property type="match status" value="1"/>
</dbReference>
<feature type="region of interest" description="Disordered" evidence="2">
    <location>
        <begin position="1161"/>
        <end position="1232"/>
    </location>
</feature>
<dbReference type="InterPro" id="IPR036859">
    <property type="entry name" value="CAP-Gly_dom_sf"/>
</dbReference>
<organism evidence="4 5">
    <name type="scientific">Leishmania donovani</name>
    <dbReference type="NCBI Taxonomy" id="5661"/>
    <lineage>
        <taxon>Eukaryota</taxon>
        <taxon>Discoba</taxon>
        <taxon>Euglenozoa</taxon>
        <taxon>Kinetoplastea</taxon>
        <taxon>Metakinetoplastina</taxon>
        <taxon>Trypanosomatida</taxon>
        <taxon>Trypanosomatidae</taxon>
        <taxon>Leishmaniinae</taxon>
        <taxon>Leishmania</taxon>
    </lineage>
</organism>
<dbReference type="VEuPathDB" id="TriTrypDB:LdCL_190014400"/>
<evidence type="ECO:0000256" key="2">
    <source>
        <dbReference type="SAM" id="MobiDB-lite"/>
    </source>
</evidence>
<dbReference type="SMART" id="SM01052">
    <property type="entry name" value="CAP_GLY"/>
    <property type="match status" value="1"/>
</dbReference>
<name>A0A504X8T6_LEIDO</name>
<reference evidence="5" key="1">
    <citation type="submission" date="2019-02" db="EMBL/GenBank/DDBJ databases">
        <title>FDA dAtabase for Regulatory Grade micrObial Sequences (FDA-ARGOS): Supporting development and validation of Infectious Disease Dx tests.</title>
        <authorList>
            <person name="Duncan R."/>
            <person name="Fisher C."/>
            <person name="Tallon L."/>
            <person name="Sadzewicz L."/>
            <person name="Sengamalay N."/>
            <person name="Ott S."/>
            <person name="Godinez A."/>
            <person name="Nagaraj S."/>
            <person name="Vavikolanu K."/>
            <person name="Vyas G."/>
            <person name="Nadendla S."/>
            <person name="Aluvathingal J."/>
            <person name="Sichtig H."/>
        </authorList>
    </citation>
    <scope>NUCLEOTIDE SEQUENCE [LARGE SCALE GENOMIC DNA]</scope>
    <source>
        <strain evidence="5">FDAARGOS_360</strain>
    </source>
</reference>
<dbReference type="Proteomes" id="UP000318821">
    <property type="component" value="Unassembled WGS sequence"/>
</dbReference>
<feature type="compositionally biased region" description="Polar residues" evidence="2">
    <location>
        <begin position="824"/>
        <end position="855"/>
    </location>
</feature>
<accession>A0A504X8T6</accession>
<protein>
    <submittedName>
        <fullName evidence="4">CAP-Gly domain family protein</fullName>
    </submittedName>
</protein>
<evidence type="ECO:0000313" key="5">
    <source>
        <dbReference type="Proteomes" id="UP000318821"/>
    </source>
</evidence>
<evidence type="ECO:0000259" key="3">
    <source>
        <dbReference type="PROSITE" id="PS50245"/>
    </source>
</evidence>
<evidence type="ECO:0000256" key="1">
    <source>
        <dbReference type="SAM" id="Coils"/>
    </source>
</evidence>
<dbReference type="VEuPathDB" id="TriTrypDB:LdCL_190014300"/>
<evidence type="ECO:0000313" key="4">
    <source>
        <dbReference type="EMBL" id="TPP44793.1"/>
    </source>
</evidence>
<feature type="region of interest" description="Disordered" evidence="2">
    <location>
        <begin position="785"/>
        <end position="895"/>
    </location>
</feature>
<dbReference type="Pfam" id="PF01302">
    <property type="entry name" value="CAP_GLY"/>
    <property type="match status" value="1"/>
</dbReference>
<keyword evidence="1" id="KW-0175">Coiled coil</keyword>
<feature type="compositionally biased region" description="Gly residues" evidence="2">
    <location>
        <begin position="866"/>
        <end position="875"/>
    </location>
</feature>
<feature type="compositionally biased region" description="Low complexity" evidence="2">
    <location>
        <begin position="856"/>
        <end position="865"/>
    </location>
</feature>
<sequence length="1355" mass="145676">MSHFGADRSSAQPVPPIDSFVEVLPVAPQVERRRGILRFYGLTDFAEGEWAGVELVGCEGRNDGTVKGLFYFKCAAGQGLFVRPNLIVPYAPARPAPTLEAASAKIEALEEELRVVRREAVEQERLKDSLEASLHSMQAELEQLRVAAVQAAAKGDAKTEDDDDKLAVQVQLESVRLEFQRQLETCEAELKAAKQSASEAAAACAAAEKREQQAESARQCSDAAQAALQTRNDELQTELTRLQAEPATAVTQQSQLAQNSSEAAAEASAACAELRAALRAKEAELLQLRAAHAEMSRTHEQLQERKAEEQERVQAAEKRCEEQQRWQLQDTAREDVLAAHASEIARLHAEIASVKTEKEALAKAQRDKEELQELCQLLEEELNEQKAQSDALTRLVQELGAAKAAAEAAVEGAKQSAAQERARLLRELEAARAPEVQVTAAGAVSEGGVTGRSSTSSTATAEKPSLEIALQQCRGELDEARARILQLASSQQVVQELQRRCEELEETMRVQRAEAQKSDDVARATLAAAQQHHAHQVALLRDACEAGRREAASMAAQLNLAAIPREASGGHSTAAAAPFVSPLDAFREARYEARIRSLEQLLLECDATRMSSAIWDVPASQTRTWRDSEVPLALLKEPVGRLLDFSTRDACAASAKALFQTPTASPYALQAEVRCQQDAYDHAVEVLHTSADTIPTSGMLKLGIPLYDTHEEQIQALQDKYALATLETGALVALGPYRLLHTLKAHVTRIEDERRAGAVAAGNGGGVRKMRVGRAPFVRKSKTSIDTATLDGGKAGQTPQRRGVPPMSVRIKEERIDDDKRSGVAQQRQSLSEHSPLVSQSPLSTVATVAKTENPSAKGASVSSAGGAGGGGWGDGCPPSWMTLKAEAAEPPPSSETYNGAYFVPCPTPAGAPIARYVSSSVCLLSANNAAQSPSAPLPPLAPKRCRSVTMSQANAVATDETPFLSQAQRAKIVRMQEHVQFLGQASPPSSPSKEKLEGDRALRLWWRVWPSSPSLLPPDAEESGRQQRAAAAPPPAQHACVRPTPAMVAALIQVAEQNYKRDCERCAAQQAYLATLLVAAESLRVGGAAAGTGDTGNAGQAPMEATLESLHPKAVRQLQDELSSKQSKLGSAYAERLALLRELAEALRDESAVCVDEATASEAGEVKHAAPSSTPHSQYRAASPSSNRKRSRRASSTRHATRSSPTAVDVEVLDADRRGGEQAASSEEALDLPNGIVGVNLPSLEHDRNAPELAEYLWPEDLDARIRHELRGVVSVKSRNPEASSIHVVLSAARVQQLEETARAVSTVDPVSQLRTVVPPLVVGSIMAHPKFVENGWLYVHGRGETIVADVELN</sequence>
<dbReference type="SUPFAM" id="SSF74924">
    <property type="entry name" value="Cap-Gly domain"/>
    <property type="match status" value="1"/>
</dbReference>
<dbReference type="PANTHER" id="PTHR18916:SF83">
    <property type="entry name" value="TIP ELONGATION PROTEIN 1"/>
    <property type="match status" value="1"/>
</dbReference>
<dbReference type="InterPro" id="IPR000938">
    <property type="entry name" value="CAP-Gly_domain"/>
</dbReference>
<gene>
    <name evidence="4" type="ORF">CGC20_21745</name>
</gene>
<dbReference type="VEuPathDB" id="TriTrypDB:LDHU3_19.1090"/>
<feature type="coiled-coil region" evidence="1">
    <location>
        <begin position="470"/>
        <end position="514"/>
    </location>
</feature>
<feature type="compositionally biased region" description="Basic residues" evidence="2">
    <location>
        <begin position="1188"/>
        <end position="1202"/>
    </location>
</feature>
<comment type="caution">
    <text evidence="4">The sequence shown here is derived from an EMBL/GenBank/DDBJ whole genome shotgun (WGS) entry which is preliminary data.</text>
</comment>
<feature type="domain" description="CAP-Gly" evidence="3">
    <location>
        <begin position="41"/>
        <end position="83"/>
    </location>
</feature>
<dbReference type="EMBL" id="RHLD01000034">
    <property type="protein sequence ID" value="TPP44793.1"/>
    <property type="molecule type" value="Genomic_DNA"/>
</dbReference>
<dbReference type="VEuPathDB" id="TriTrypDB:LdBPK_190900.1"/>